<feature type="region of interest" description="Disordered" evidence="1">
    <location>
        <begin position="1"/>
        <end position="24"/>
    </location>
</feature>
<protein>
    <submittedName>
        <fullName evidence="2">Uncharacterized protein</fullName>
    </submittedName>
</protein>
<reference evidence="2 3" key="1">
    <citation type="journal article" date="2010" name="BMC Genomics">
        <title>Genome analysis and comparative genomics of a Giardia intestinalis assemblage E isolate.</title>
        <authorList>
            <person name="Jerlstrom-Hultqvist J."/>
            <person name="Franzen O."/>
            <person name="Ankarklev J."/>
            <person name="Xu F."/>
            <person name="Nohynkova E."/>
            <person name="Andersson J.O."/>
            <person name="Svard S.G."/>
            <person name="Andersson B."/>
        </authorList>
    </citation>
    <scope>NUCLEOTIDE SEQUENCE [LARGE SCALE GENOMIC DNA]</scope>
    <source>
        <strain evidence="2 3">P15</strain>
    </source>
</reference>
<dbReference type="Proteomes" id="UP000008974">
    <property type="component" value="Unassembled WGS sequence"/>
</dbReference>
<proteinExistence type="predicted"/>
<evidence type="ECO:0000256" key="1">
    <source>
        <dbReference type="SAM" id="MobiDB-lite"/>
    </source>
</evidence>
<organism evidence="2 3">
    <name type="scientific">Giardia intestinalis (strain P15)</name>
    <name type="common">Giardia lamblia</name>
    <dbReference type="NCBI Taxonomy" id="658858"/>
    <lineage>
        <taxon>Eukaryota</taxon>
        <taxon>Metamonada</taxon>
        <taxon>Diplomonadida</taxon>
        <taxon>Hexamitidae</taxon>
        <taxon>Giardiinae</taxon>
        <taxon>Giardia</taxon>
    </lineage>
</organism>
<dbReference type="VEuPathDB" id="GiardiaDB:GLP15_1659"/>
<dbReference type="OrthoDB" id="10298253at2759"/>
<dbReference type="EMBL" id="ACVC01000036">
    <property type="protein sequence ID" value="EFO65213.1"/>
    <property type="molecule type" value="Genomic_DNA"/>
</dbReference>
<sequence>MQQILEDDISSDEEESKKRLASYPPVSHDEAALITAELQTGDPSTYPLDRLDYCVRHLRYWINMQDKYTLHLASNEAVIHAIIGYLELTYSHYRAALQRSDSTDLFLNVIYEITWLLSSLSYYSSTAERIMYQKYEALLGILSDLKHTPVSETLCIVILNVTSSKQIRLTPLECTTILRFFYKHLLMEYPDLFCQAETLKQSQMPQERLNISFISKYAMYIIGNLVYAMISYYETHFPLSYLQAGTDDDYHEFDFTDEGDIISTCYYDGRLHHPYLCPTFVVGLTRISEEEEVKIEEDFVSQSFVQQVVFILRAFSHIFELGVSIFMLVPPTNVSFMNRILYMLIALLEAHITSFWSCIELSVAYNIDFMNKLFFLMSLRKKNLTSLVVSTINKIVQSRSSYQDLQLRERLAATCEDLFISAQVPGAPPLSVGAPIYEIGGPLNSPSLALLIEKIFTQMAPLSTSFTIQISSNISSLLVYIVNNFLETIYPNEHLFSQYLKILKSMPLNKISTALYSLTDTLISKEAIYLPDTWKGIYDMLIYFCRFGNTKKKFKDVLVGFVTKLLETYPDTTEFFLAVGGESFITDNLDQPLFEKMTNDLETLA</sequence>
<evidence type="ECO:0000313" key="2">
    <source>
        <dbReference type="EMBL" id="EFO65213.1"/>
    </source>
</evidence>
<accession>E1EX33</accession>
<dbReference type="OMA" id="HLRYWIN"/>
<name>E1EX33_GIAIA</name>
<comment type="caution">
    <text evidence="2">The sequence shown here is derived from an EMBL/GenBank/DDBJ whole genome shotgun (WGS) entry which is preliminary data.</text>
</comment>
<evidence type="ECO:0000313" key="3">
    <source>
        <dbReference type="Proteomes" id="UP000008974"/>
    </source>
</evidence>
<feature type="compositionally biased region" description="Acidic residues" evidence="1">
    <location>
        <begin position="1"/>
        <end position="14"/>
    </location>
</feature>
<dbReference type="AlphaFoldDB" id="E1EX33"/>
<gene>
    <name evidence="2" type="ORF">GLP15_1659</name>
</gene>